<feature type="transmembrane region" description="Helical" evidence="1">
    <location>
        <begin position="114"/>
        <end position="137"/>
    </location>
</feature>
<evidence type="ECO:0000313" key="3">
    <source>
        <dbReference type="Proteomes" id="UP000247409"/>
    </source>
</evidence>
<keyword evidence="1" id="KW-1133">Transmembrane helix</keyword>
<reference evidence="2 3" key="1">
    <citation type="journal article" date="2018" name="Mol. Biol. Evol.">
        <title>Analysis of the draft genome of the red seaweed Gracilariopsis chorda provides insights into genome size evolution in Rhodophyta.</title>
        <authorList>
            <person name="Lee J."/>
            <person name="Yang E.C."/>
            <person name="Graf L."/>
            <person name="Yang J.H."/>
            <person name="Qiu H."/>
            <person name="Zel Zion U."/>
            <person name="Chan C.X."/>
            <person name="Stephens T.G."/>
            <person name="Weber A.P.M."/>
            <person name="Boo G.H."/>
            <person name="Boo S.M."/>
            <person name="Kim K.M."/>
            <person name="Shin Y."/>
            <person name="Jung M."/>
            <person name="Lee S.J."/>
            <person name="Yim H.S."/>
            <person name="Lee J.H."/>
            <person name="Bhattacharya D."/>
            <person name="Yoon H.S."/>
        </authorList>
    </citation>
    <scope>NUCLEOTIDE SEQUENCE [LARGE SCALE GENOMIC DNA]</scope>
    <source>
        <strain evidence="2 3">SKKU-2015</strain>
        <tissue evidence="2">Whole body</tissue>
    </source>
</reference>
<gene>
    <name evidence="2" type="ORF">BWQ96_05045</name>
</gene>
<dbReference type="OrthoDB" id="10420629at2759"/>
<protein>
    <submittedName>
        <fullName evidence="2">Uncharacterized protein</fullName>
    </submittedName>
</protein>
<dbReference type="Proteomes" id="UP000247409">
    <property type="component" value="Unassembled WGS sequence"/>
</dbReference>
<accession>A0A2V3ISW2</accession>
<keyword evidence="3" id="KW-1185">Reference proteome</keyword>
<dbReference type="EMBL" id="NBIV01000067">
    <property type="protein sequence ID" value="PXF45215.1"/>
    <property type="molecule type" value="Genomic_DNA"/>
</dbReference>
<proteinExistence type="predicted"/>
<sequence>MIRDEYLTYAGAQSAFRNWRPESDIFFELVFAVLVTVFVYQLTKLLLEVSLGQKRKGEIVISDLYVYMVVSGLSFSAVVSNIRSLFRGKQDDSQEERSPSYGLLSSKSARTARVLAKFVLLVLSIPGIHILGIFLSIETETDLSFKDVNFGGLAMGLREDRSNIKMNRASSCPKVLTRFGHGETGTSDFFRCYTMTPPIPFDNEDNLQAGRFIAILRSSSNNIGVTIVTPGKRWISFLTLNVNDGKQTYLLKNTLSSDQRSRIFESGVRELVAPCNSSLQTRGIDISWVIPPSLENEPKQDILRVLVECPGYDETHLAQVGNDMLNNVSFVQTERFEVSESFVSEEFVPADDLIFFRRRGSNASLLAMLIITVIVILARVLVGFVLSIEGPFALEVIIKDRFGLKCCDSMLQYEQKVNYGKHSVDTIPKIYAPSDDVETCSSSQTEPEC</sequence>
<feature type="transmembrane region" description="Helical" evidence="1">
    <location>
        <begin position="64"/>
        <end position="82"/>
    </location>
</feature>
<keyword evidence="1" id="KW-0472">Membrane</keyword>
<feature type="transmembrane region" description="Helical" evidence="1">
    <location>
        <begin position="25"/>
        <end position="43"/>
    </location>
</feature>
<organism evidence="2 3">
    <name type="scientific">Gracilariopsis chorda</name>
    <dbReference type="NCBI Taxonomy" id="448386"/>
    <lineage>
        <taxon>Eukaryota</taxon>
        <taxon>Rhodophyta</taxon>
        <taxon>Florideophyceae</taxon>
        <taxon>Rhodymeniophycidae</taxon>
        <taxon>Gracilariales</taxon>
        <taxon>Gracilariaceae</taxon>
        <taxon>Gracilariopsis</taxon>
    </lineage>
</organism>
<name>A0A2V3ISW2_9FLOR</name>
<evidence type="ECO:0000256" key="1">
    <source>
        <dbReference type="SAM" id="Phobius"/>
    </source>
</evidence>
<evidence type="ECO:0000313" key="2">
    <source>
        <dbReference type="EMBL" id="PXF45215.1"/>
    </source>
</evidence>
<dbReference type="AlphaFoldDB" id="A0A2V3ISW2"/>
<keyword evidence="1" id="KW-0812">Transmembrane</keyword>
<comment type="caution">
    <text evidence="2">The sequence shown here is derived from an EMBL/GenBank/DDBJ whole genome shotgun (WGS) entry which is preliminary data.</text>
</comment>
<feature type="transmembrane region" description="Helical" evidence="1">
    <location>
        <begin position="365"/>
        <end position="386"/>
    </location>
</feature>